<organism evidence="2 3">
    <name type="scientific">Rousettus aegyptiacus</name>
    <name type="common">Egyptian fruit bat</name>
    <name type="synonym">Pteropus aegyptiacus</name>
    <dbReference type="NCBI Taxonomy" id="9407"/>
    <lineage>
        <taxon>Eukaryota</taxon>
        <taxon>Metazoa</taxon>
        <taxon>Chordata</taxon>
        <taxon>Craniata</taxon>
        <taxon>Vertebrata</taxon>
        <taxon>Euteleostomi</taxon>
        <taxon>Mammalia</taxon>
        <taxon>Eutheria</taxon>
        <taxon>Laurasiatheria</taxon>
        <taxon>Chiroptera</taxon>
        <taxon>Yinpterochiroptera</taxon>
        <taxon>Pteropodoidea</taxon>
        <taxon>Pteropodidae</taxon>
        <taxon>Rousettinae</taxon>
        <taxon>Rousettus</taxon>
    </lineage>
</organism>
<comment type="caution">
    <text evidence="2">The sequence shown here is derived from an EMBL/GenBank/DDBJ whole genome shotgun (WGS) entry which is preliminary data.</text>
</comment>
<protein>
    <submittedName>
        <fullName evidence="2">Cysteine and histidine rich 1</fullName>
    </submittedName>
</protein>
<feature type="region of interest" description="Disordered" evidence="1">
    <location>
        <begin position="1"/>
        <end position="91"/>
    </location>
</feature>
<dbReference type="Proteomes" id="UP000593571">
    <property type="component" value="Unassembled WGS sequence"/>
</dbReference>
<reference evidence="2 3" key="1">
    <citation type="journal article" date="2020" name="Nature">
        <title>Six reference-quality genomes reveal evolution of bat adaptations.</title>
        <authorList>
            <person name="Jebb D."/>
            <person name="Huang Z."/>
            <person name="Pippel M."/>
            <person name="Hughes G.M."/>
            <person name="Lavrichenko K."/>
            <person name="Devanna P."/>
            <person name="Winkler S."/>
            <person name="Jermiin L.S."/>
            <person name="Skirmuntt E.C."/>
            <person name="Katzourakis A."/>
            <person name="Burkitt-Gray L."/>
            <person name="Ray D.A."/>
            <person name="Sullivan K.A.M."/>
            <person name="Roscito J.G."/>
            <person name="Kirilenko B.M."/>
            <person name="Davalos L.M."/>
            <person name="Corthals A.P."/>
            <person name="Power M.L."/>
            <person name="Jones G."/>
            <person name="Ransome R.D."/>
            <person name="Dechmann D.K.N."/>
            <person name="Locatelli A.G."/>
            <person name="Puechmaille S.J."/>
            <person name="Fedrigo O."/>
            <person name="Jarvis E.D."/>
            <person name="Hiller M."/>
            <person name="Vernes S.C."/>
            <person name="Myers E.W."/>
            <person name="Teeling E.C."/>
        </authorList>
    </citation>
    <scope>NUCLEOTIDE SEQUENCE [LARGE SCALE GENOMIC DNA]</scope>
    <source>
        <strain evidence="2">MRouAeg1</strain>
        <tissue evidence="2">Muscle</tissue>
    </source>
</reference>
<feature type="compositionally biased region" description="Basic and acidic residues" evidence="1">
    <location>
        <begin position="7"/>
        <end position="20"/>
    </location>
</feature>
<keyword evidence="3" id="KW-1185">Reference proteome</keyword>
<accession>A0A7J8C1B7</accession>
<feature type="compositionally biased region" description="Basic and acidic residues" evidence="1">
    <location>
        <begin position="38"/>
        <end position="54"/>
    </location>
</feature>
<dbReference type="AlphaFoldDB" id="A0A7J8C1B7"/>
<evidence type="ECO:0000256" key="1">
    <source>
        <dbReference type="SAM" id="MobiDB-lite"/>
    </source>
</evidence>
<proteinExistence type="predicted"/>
<evidence type="ECO:0000313" key="2">
    <source>
        <dbReference type="EMBL" id="KAF6404646.1"/>
    </source>
</evidence>
<gene>
    <name evidence="2" type="ORF">HJG63_003572</name>
</gene>
<name>A0A7J8C1B7_ROUAE</name>
<sequence>MCPPDQDGQRADGDPGRDGPEPPQGDAVVQQHLQPAQLREDRLHSACGRVDSRGRARARSRPKEQQGAPADAGAAQGGSGPRLPSPRQVAS</sequence>
<dbReference type="EMBL" id="JACASE010000015">
    <property type="protein sequence ID" value="KAF6404646.1"/>
    <property type="molecule type" value="Genomic_DNA"/>
</dbReference>
<feature type="compositionally biased region" description="Low complexity" evidence="1">
    <location>
        <begin position="65"/>
        <end position="74"/>
    </location>
</feature>
<evidence type="ECO:0000313" key="3">
    <source>
        <dbReference type="Proteomes" id="UP000593571"/>
    </source>
</evidence>